<dbReference type="RefSeq" id="WP_021243703.1">
    <property type="nucleotide sequence ID" value="NZ_ATIB01000031.1"/>
</dbReference>
<feature type="domain" description="PDZ" evidence="1">
    <location>
        <begin position="68"/>
        <end position="116"/>
    </location>
</feature>
<evidence type="ECO:0000313" key="2">
    <source>
        <dbReference type="EMBL" id="EQB04715.1"/>
    </source>
</evidence>
<sequence>MLPAIRAFILGLAVTLSWPAQAGLLETMRDMDMRLASIMFRLTTGNVSSCPHRMPATGMVVHALEQYAPDLREEARASFGFPATLSIMAVVPGSPASNAGLAPGDGIRSINGIAVREAGGKDSGSSRRRDEIERYIAAQPPAEAIRLSIRRGGQEFPVQVRPVPACRTRFEVSSGLGEWAISNGETIQLSARFLARFGDTALAVVAAHELAHNILGHRARLEGQKVKRGLAGAFGRSARLVREAEDEADRLSVHLLSAAGINPMTAVDFWRGEGRAIGGGLFHASTHRGAKARAALMALELKRRGSAP</sequence>
<dbReference type="PATRIC" id="fig|1114964.3.peg.706"/>
<protein>
    <recommendedName>
        <fullName evidence="1">PDZ domain-containing protein</fullName>
    </recommendedName>
</protein>
<dbReference type="eggNOG" id="COG0501">
    <property type="taxonomic scope" value="Bacteria"/>
</dbReference>
<dbReference type="OrthoDB" id="7338723at2"/>
<dbReference type="SUPFAM" id="SSF50156">
    <property type="entry name" value="PDZ domain-like"/>
    <property type="match status" value="1"/>
</dbReference>
<keyword evidence="3" id="KW-1185">Reference proteome</keyword>
<dbReference type="AlphaFoldDB" id="T0HZA7"/>
<dbReference type="Pfam" id="PF17820">
    <property type="entry name" value="PDZ_6"/>
    <property type="match status" value="1"/>
</dbReference>
<dbReference type="CDD" id="cd07342">
    <property type="entry name" value="M48C_Oma1_like"/>
    <property type="match status" value="1"/>
</dbReference>
<evidence type="ECO:0000313" key="3">
    <source>
        <dbReference type="Proteomes" id="UP000015524"/>
    </source>
</evidence>
<gene>
    <name evidence="2" type="ORF">L485_03720</name>
</gene>
<dbReference type="Gene3D" id="2.30.42.10">
    <property type="match status" value="1"/>
</dbReference>
<evidence type="ECO:0000259" key="1">
    <source>
        <dbReference type="PROSITE" id="PS50106"/>
    </source>
</evidence>
<name>T0HZA7_9SPHN</name>
<dbReference type="PROSITE" id="PS50106">
    <property type="entry name" value="PDZ"/>
    <property type="match status" value="1"/>
</dbReference>
<comment type="caution">
    <text evidence="2">The sequence shown here is derived from an EMBL/GenBank/DDBJ whole genome shotgun (WGS) entry which is preliminary data.</text>
</comment>
<dbReference type="InterPro" id="IPR036034">
    <property type="entry name" value="PDZ_sf"/>
</dbReference>
<dbReference type="EMBL" id="ATIB01000031">
    <property type="protein sequence ID" value="EQB04715.1"/>
    <property type="molecule type" value="Genomic_DNA"/>
</dbReference>
<proteinExistence type="predicted"/>
<dbReference type="InterPro" id="IPR041489">
    <property type="entry name" value="PDZ_6"/>
</dbReference>
<organism evidence="2 3">
    <name type="scientific">Sphingobium baderi LL03</name>
    <dbReference type="NCBI Taxonomy" id="1114964"/>
    <lineage>
        <taxon>Bacteria</taxon>
        <taxon>Pseudomonadati</taxon>
        <taxon>Pseudomonadota</taxon>
        <taxon>Alphaproteobacteria</taxon>
        <taxon>Sphingomonadales</taxon>
        <taxon>Sphingomonadaceae</taxon>
        <taxon>Sphingobium</taxon>
    </lineage>
</organism>
<accession>T0HZA7</accession>
<reference evidence="2 3" key="1">
    <citation type="journal article" date="2013" name="Genome Announc.">
        <title>Draft Genome Sequence of a Hexachlorocyclohexane-Degrading Bacterium, Sphingobium baderi Strain LL03T.</title>
        <authorList>
            <person name="Kaur J."/>
            <person name="Verma H."/>
            <person name="Tripathi C."/>
            <person name="Khurana J.P."/>
            <person name="Lal R."/>
        </authorList>
    </citation>
    <scope>NUCLEOTIDE SEQUENCE [LARGE SCALE GENOMIC DNA]</scope>
    <source>
        <strain evidence="2 3">LL03</strain>
    </source>
</reference>
<dbReference type="InterPro" id="IPR001478">
    <property type="entry name" value="PDZ"/>
</dbReference>
<dbReference type="Proteomes" id="UP000015524">
    <property type="component" value="Unassembled WGS sequence"/>
</dbReference>